<accession>A0ABV5R6K1</accession>
<feature type="domain" description="ArsA/GET3 Anion-transporting ATPase-like" evidence="2">
    <location>
        <begin position="1"/>
        <end position="292"/>
    </location>
</feature>
<evidence type="ECO:0000313" key="5">
    <source>
        <dbReference type="Proteomes" id="UP001589710"/>
    </source>
</evidence>
<comment type="similarity">
    <text evidence="1">Belongs to the arsA ATPase family.</text>
</comment>
<feature type="domain" description="ArsA HSP20-like" evidence="3">
    <location>
        <begin position="373"/>
        <end position="434"/>
    </location>
</feature>
<dbReference type="InterPro" id="IPR040612">
    <property type="entry name" value="ArsA_HSP20-like"/>
</dbReference>
<evidence type="ECO:0000259" key="3">
    <source>
        <dbReference type="Pfam" id="PF17886"/>
    </source>
</evidence>
<dbReference type="PANTHER" id="PTHR10803:SF3">
    <property type="entry name" value="ATPASE GET3"/>
    <property type="match status" value="1"/>
</dbReference>
<evidence type="ECO:0000313" key="4">
    <source>
        <dbReference type="EMBL" id="MFB9573462.1"/>
    </source>
</evidence>
<evidence type="ECO:0000256" key="1">
    <source>
        <dbReference type="ARBA" id="ARBA00011040"/>
    </source>
</evidence>
<reference evidence="4 5" key="1">
    <citation type="submission" date="2024-09" db="EMBL/GenBank/DDBJ databases">
        <authorList>
            <person name="Sun Q."/>
            <person name="Mori K."/>
        </authorList>
    </citation>
    <scope>NUCLEOTIDE SEQUENCE [LARGE SCALE GENOMIC DNA]</scope>
    <source>
        <strain evidence="4 5">JCM 3331</strain>
    </source>
</reference>
<dbReference type="InterPro" id="IPR027417">
    <property type="entry name" value="P-loop_NTPase"/>
</dbReference>
<name>A0ABV5R6K1_9ACTN</name>
<gene>
    <name evidence="4" type="ORF">ACFFTL_14285</name>
</gene>
<dbReference type="Gene3D" id="3.40.50.300">
    <property type="entry name" value="P-loop containing nucleotide triphosphate hydrolases"/>
    <property type="match status" value="1"/>
</dbReference>
<dbReference type="Pfam" id="PF02374">
    <property type="entry name" value="ArsA_ATPase"/>
    <property type="match status" value="1"/>
</dbReference>
<sequence>MRTVLVTGPGGAGRTTVAAATALAAARRGRRTLLLSADAIPGFPTGTEPTEVTEGLRFARIDSGEHFRSELLSLQDQASSVLDLLGGNRLDGEELTELPGSAQLALLHTLRRAARGDWSRDGYDTLVVDLPPLREALAVLALPEQLRRYLRRLLPPERQAARALRPMLAQLAGVPMPAQWLYETAARRDAELASVQALVEDRSTTVRLVAEPGPAAEDALRTARTGLALHGLRVDTLTVNRVLPRHSSDPWFADLAAQQEKCIDHWYEEWAPAASLCEVPHLGRDPQGLDDLGLLDTSSNCTTFEAAGTGGGLFAGDGLAVELDDRPDGRAQDPWWIEDPNAPDGHDELRELLRGGPDATVSPRPAAGEDGDGVLVWCLPLPGAVKENLQLVRRGDELLLTVGPFHRIVPLESGLRRCTVSGAALTDGVLRVRFTPDPALWPRTS</sequence>
<keyword evidence="5" id="KW-1185">Reference proteome</keyword>
<dbReference type="Proteomes" id="UP001589710">
    <property type="component" value="Unassembled WGS sequence"/>
</dbReference>
<dbReference type="InterPro" id="IPR008978">
    <property type="entry name" value="HSP20-like_chaperone"/>
</dbReference>
<dbReference type="SUPFAM" id="SSF52540">
    <property type="entry name" value="P-loop containing nucleoside triphosphate hydrolases"/>
    <property type="match status" value="1"/>
</dbReference>
<comment type="caution">
    <text evidence="4">The sequence shown here is derived from an EMBL/GenBank/DDBJ whole genome shotgun (WGS) entry which is preliminary data.</text>
</comment>
<proteinExistence type="inferred from homology"/>
<evidence type="ECO:0000259" key="2">
    <source>
        <dbReference type="Pfam" id="PF02374"/>
    </source>
</evidence>
<dbReference type="EMBL" id="JBHMCG010000057">
    <property type="protein sequence ID" value="MFB9573462.1"/>
    <property type="molecule type" value="Genomic_DNA"/>
</dbReference>
<dbReference type="Gene3D" id="2.60.40.790">
    <property type="match status" value="1"/>
</dbReference>
<dbReference type="RefSeq" id="WP_345515659.1">
    <property type="nucleotide sequence ID" value="NZ_BAAAXD010000032.1"/>
</dbReference>
<dbReference type="InterPro" id="IPR025723">
    <property type="entry name" value="ArsA/GET3_ATPase-like"/>
</dbReference>
<organism evidence="4 5">
    <name type="scientific">Streptomyces yanii</name>
    <dbReference type="NCBI Taxonomy" id="78510"/>
    <lineage>
        <taxon>Bacteria</taxon>
        <taxon>Bacillati</taxon>
        <taxon>Actinomycetota</taxon>
        <taxon>Actinomycetes</taxon>
        <taxon>Kitasatosporales</taxon>
        <taxon>Streptomycetaceae</taxon>
        <taxon>Streptomyces</taxon>
    </lineage>
</organism>
<dbReference type="InterPro" id="IPR016300">
    <property type="entry name" value="ATPase_ArsA/GET3"/>
</dbReference>
<protein>
    <submittedName>
        <fullName evidence="4">ArsA family ATPase</fullName>
    </submittedName>
</protein>
<dbReference type="PANTHER" id="PTHR10803">
    <property type="entry name" value="ARSENICAL PUMP-DRIVING ATPASE ARSENITE-TRANSLOCATING ATPASE"/>
    <property type="match status" value="1"/>
</dbReference>
<dbReference type="Pfam" id="PF17886">
    <property type="entry name" value="ArsA_HSP20"/>
    <property type="match status" value="1"/>
</dbReference>